<feature type="compositionally biased region" description="Low complexity" evidence="6">
    <location>
        <begin position="610"/>
        <end position="620"/>
    </location>
</feature>
<dbReference type="PANTHER" id="PTHR46077">
    <property type="entry name" value="E3 UBIQUITIN-PROTEIN LIGASE TOPORS"/>
    <property type="match status" value="1"/>
</dbReference>
<dbReference type="InterPro" id="IPR058745">
    <property type="entry name" value="PWI_Topors"/>
</dbReference>
<dbReference type="Pfam" id="PF26084">
    <property type="entry name" value="PWI_Topors"/>
    <property type="match status" value="1"/>
</dbReference>
<feature type="compositionally biased region" description="Basic residues" evidence="6">
    <location>
        <begin position="669"/>
        <end position="689"/>
    </location>
</feature>
<evidence type="ECO:0000256" key="2">
    <source>
        <dbReference type="ARBA" id="ARBA00012483"/>
    </source>
</evidence>
<feature type="compositionally biased region" description="Basic and acidic residues" evidence="6">
    <location>
        <begin position="774"/>
        <end position="783"/>
    </location>
</feature>
<dbReference type="EC" id="2.3.2.27" evidence="2"/>
<sequence length="819" mass="91944">MPDSIRMNPSKSPADSRSNSCIRVKAVCPLCKQPFRSIIHNIRALDDYDEFTLRPTDSATWASPDGRRFRYRSTLVAGGRRDLTLTRDERERNALQRRHRHVLSLSRGAWHRRHHQGATSEDRRRVYAEGLQLRVARDAGTRYRETGPQFYRENPACTHRLVPWLNRELNLLLAPSVARATYVLELVLSLLLRHEVLSGRMHERLYPHLRRNTRRFLWELHNFARSPHDMVAYDRAATYVAAAAGEGAPPTQASDVVLLSPDSRASPPGGETRYGTLLTTHNPEPPAGGAAARLTGSIQGDYVTNMTTFNPLPPTVSTGMPSTFGISGLPTGSTAPSISEHLRRVNVDFDASTRLITRVRSFLARPDDTTDTSDEDVVVLPARGRHASPAPVVDLSPASSRDSDVVVITELKPLHERTPPLVAITDDDDNDAASSSGADGDSSRSRGSPSRWRDSPARSSAQDCRSTSADRVSAVDRSSRPSVTNAYSSGPSIADAYSSRPSITDAYSSRPSIADAYSSRPSITDAYSSRPSITDAYSSRPSITDAYSLQPRITDTYSSWPGPSTADAHSSRPAPSIANAPSSRRRPASVVVVNSPLSHASSTRDSSWEAASPRQRQSSRSADRQRSGERRHHAKKRKRRCGDGSPSSEYSATRCTVDEREEVISERSQRRHKHKHKHSRRYRHTHRHSRIDGGTADREVDSDRHHRRHRHHHEHSSIDDVTADREVDSDRHHRIHRHSSIDGWTANREVDSDGHRHRHRHRHRHKHSSIDNGTTDHEVDSDRHHHRHSSIDGWTADHEVDSDRHNHRHTHTQRKHKKN</sequence>
<keyword evidence="8" id="KW-1185">Reference proteome</keyword>
<comment type="catalytic activity">
    <reaction evidence="1">
        <text>S-ubiquitinyl-[E2 ubiquitin-conjugating enzyme]-L-cysteine + [acceptor protein]-L-lysine = [E2 ubiquitin-conjugating enzyme]-L-cysteine + N(6)-ubiquitinyl-[acceptor protein]-L-lysine.</text>
        <dbReference type="EC" id="2.3.2.27"/>
    </reaction>
</comment>
<name>A0ABM1EHH4_PRICU</name>
<feature type="compositionally biased region" description="Low complexity" evidence="6">
    <location>
        <begin position="571"/>
        <end position="595"/>
    </location>
</feature>
<reference evidence="9" key="1">
    <citation type="submission" date="2025-08" db="UniProtKB">
        <authorList>
            <consortium name="RefSeq"/>
        </authorList>
    </citation>
    <scope>IDENTIFICATION</scope>
</reference>
<feature type="compositionally biased region" description="Basic and acidic residues" evidence="6">
    <location>
        <begin position="795"/>
        <end position="804"/>
    </location>
</feature>
<keyword evidence="4" id="KW-0805">Transcription regulation</keyword>
<feature type="region of interest" description="Disordered" evidence="6">
    <location>
        <begin position="558"/>
        <end position="819"/>
    </location>
</feature>
<feature type="compositionally biased region" description="Polar residues" evidence="6">
    <location>
        <begin position="480"/>
        <end position="491"/>
    </location>
</feature>
<dbReference type="PANTHER" id="PTHR46077:SF1">
    <property type="entry name" value="TOP1 BINDING ARGININE_SERINE RICH PROTEIN, E3 UBIQUITIN LIGASE"/>
    <property type="match status" value="1"/>
</dbReference>
<keyword evidence="3" id="KW-0808">Transferase</keyword>
<feature type="compositionally biased region" description="Basic residues" evidence="6">
    <location>
        <begin position="805"/>
        <end position="819"/>
    </location>
</feature>
<feature type="compositionally biased region" description="Polar residues" evidence="6">
    <location>
        <begin position="596"/>
        <end position="605"/>
    </location>
</feature>
<accession>A0ABM1EHH4</accession>
<feature type="compositionally biased region" description="Polar residues" evidence="6">
    <location>
        <begin position="519"/>
        <end position="539"/>
    </location>
</feature>
<evidence type="ECO:0000256" key="3">
    <source>
        <dbReference type="ARBA" id="ARBA00022679"/>
    </source>
</evidence>
<feature type="compositionally biased region" description="Basic residues" evidence="6">
    <location>
        <begin position="705"/>
        <end position="714"/>
    </location>
</feature>
<evidence type="ECO:0000313" key="8">
    <source>
        <dbReference type="Proteomes" id="UP000695022"/>
    </source>
</evidence>
<dbReference type="RefSeq" id="XP_014671645.1">
    <property type="nucleotide sequence ID" value="XM_014816159.1"/>
</dbReference>
<dbReference type="GeneID" id="106812319"/>
<evidence type="ECO:0000256" key="1">
    <source>
        <dbReference type="ARBA" id="ARBA00000900"/>
    </source>
</evidence>
<feature type="compositionally biased region" description="Polar residues" evidence="6">
    <location>
        <begin position="457"/>
        <end position="470"/>
    </location>
</feature>
<evidence type="ECO:0000259" key="7">
    <source>
        <dbReference type="Pfam" id="PF26084"/>
    </source>
</evidence>
<feature type="compositionally biased region" description="Basic residues" evidence="6">
    <location>
        <begin position="629"/>
        <end position="640"/>
    </location>
</feature>
<evidence type="ECO:0000256" key="6">
    <source>
        <dbReference type="SAM" id="MobiDB-lite"/>
    </source>
</evidence>
<feature type="region of interest" description="Disordered" evidence="6">
    <location>
        <begin position="418"/>
        <end position="499"/>
    </location>
</feature>
<feature type="compositionally biased region" description="Basic and acidic residues" evidence="6">
    <location>
        <begin position="715"/>
        <end position="731"/>
    </location>
</feature>
<dbReference type="Proteomes" id="UP000695022">
    <property type="component" value="Unplaced"/>
</dbReference>
<evidence type="ECO:0000313" key="9">
    <source>
        <dbReference type="RefSeq" id="XP_014671645.1"/>
    </source>
</evidence>
<protein>
    <recommendedName>
        <fullName evidence="2">RING-type E3 ubiquitin transferase</fullName>
        <ecNumber evidence="2">2.3.2.27</ecNumber>
    </recommendedName>
</protein>
<feature type="domain" description="Topors PWI-like" evidence="7">
    <location>
        <begin position="150"/>
        <end position="226"/>
    </location>
</feature>
<feature type="compositionally biased region" description="Basic and acidic residues" evidence="6">
    <location>
        <begin position="695"/>
        <end position="704"/>
    </location>
</feature>
<feature type="compositionally biased region" description="Basic residues" evidence="6">
    <location>
        <begin position="755"/>
        <end position="767"/>
    </location>
</feature>
<organism evidence="8 9">
    <name type="scientific">Priapulus caudatus</name>
    <name type="common">Priapulid worm</name>
    <dbReference type="NCBI Taxonomy" id="37621"/>
    <lineage>
        <taxon>Eukaryota</taxon>
        <taxon>Metazoa</taxon>
        <taxon>Ecdysozoa</taxon>
        <taxon>Scalidophora</taxon>
        <taxon>Priapulida</taxon>
        <taxon>Priapulimorpha</taxon>
        <taxon>Priapulimorphida</taxon>
        <taxon>Priapulidae</taxon>
        <taxon>Priapulus</taxon>
    </lineage>
</organism>
<gene>
    <name evidence="9" type="primary">LOC106812319</name>
</gene>
<feature type="compositionally biased region" description="Low complexity" evidence="6">
    <location>
        <begin position="432"/>
        <end position="450"/>
    </location>
</feature>
<keyword evidence="5" id="KW-0804">Transcription</keyword>
<evidence type="ECO:0000256" key="5">
    <source>
        <dbReference type="ARBA" id="ARBA00023163"/>
    </source>
</evidence>
<feature type="region of interest" description="Disordered" evidence="6">
    <location>
        <begin position="517"/>
        <end position="539"/>
    </location>
</feature>
<evidence type="ECO:0000256" key="4">
    <source>
        <dbReference type="ARBA" id="ARBA00023015"/>
    </source>
</evidence>
<feature type="region of interest" description="Disordered" evidence="6">
    <location>
        <begin position="380"/>
        <end position="402"/>
    </location>
</feature>
<feature type="compositionally biased region" description="Basic and acidic residues" evidence="6">
    <location>
        <begin position="656"/>
        <end position="668"/>
    </location>
</feature>
<feature type="compositionally biased region" description="Polar residues" evidence="6">
    <location>
        <begin position="645"/>
        <end position="654"/>
    </location>
</feature>
<proteinExistence type="predicted"/>